<dbReference type="SUPFAM" id="SSF52777">
    <property type="entry name" value="CoA-dependent acyltransferases"/>
    <property type="match status" value="14"/>
</dbReference>
<evidence type="ECO:0000259" key="6">
    <source>
        <dbReference type="PROSITE" id="PS50075"/>
    </source>
</evidence>
<accession>A0A3D9D4K7</accession>
<dbReference type="InterPro" id="IPR010060">
    <property type="entry name" value="NRPS_synth"/>
</dbReference>
<dbReference type="GO" id="GO:0044550">
    <property type="term" value="P:secondary metabolite biosynthetic process"/>
    <property type="evidence" value="ECO:0007669"/>
    <property type="project" value="UniProtKB-ARBA"/>
</dbReference>
<name>A0A3D9D4K7_9FLAO</name>
<feature type="domain" description="Carrier" evidence="6">
    <location>
        <begin position="5650"/>
        <end position="5727"/>
    </location>
</feature>
<evidence type="ECO:0000256" key="3">
    <source>
        <dbReference type="ARBA" id="ARBA00022450"/>
    </source>
</evidence>
<dbReference type="GO" id="GO:0005737">
    <property type="term" value="C:cytoplasm"/>
    <property type="evidence" value="ECO:0007669"/>
    <property type="project" value="TreeGrafter"/>
</dbReference>
<sequence>MKLTPYQSTFYNEWILNPSRSDYNIIFDQSMSGYVDIQRLNSSLVRFVNNNLLLNSNVVSESENLIWKQRPLLSENAQILTFIAEEPSADEILQLALQPFDLEKEQLARFYAIKLDNGGYRIIHIFSHILVDGLSANSIYAELSTFYNDLNYVNPISLSEQKEQYEKLRNQLEDILAKGKTEMTDFWKSGLKDVENIGFKFLQTSDSLLPDFQEKEHIPINPVSELRFHFPESVFLKVRQLISKYKLTPYTYGQLVFAVLLHRISGVNDLVINYPVGITEGKGFIFGAHINTILKGYRFESKSSLQDLVHQNIEYINQLKTSKARYLPIEELISHAPTSNILEFGFVQTSLKDVVIHYEGASNVIINSDLNVDLVGKLSFEQEVRDGQINYKVRYANQKFDAKLISNFVDIYQRLFIEMLEDLLEGNADKLISQYELLNKNFCQKVIDSWNTIDWDHQNIKTIHQAFEDQVLKTPENTALIYQNVKLTYKELNERSNRLAHYLINTFDLRPDELVPLCLERSENMLIAILAVLKSGAAYVPMDPSYPVDRIQHILKDTGARVILAEENTAEKVNHLPIQYLFLNDSNFKILMDEQDPSNPVTKASADYLAYVIYTSGTTGLPKGVMVEHQSVINVVDKVREAYGFAEGEKITAYTSYVFDVSVSEFFNALLYGNELHLLDESTKKDADLISKYLLENKIAYTYLPPVMLSVLPRIDYPSVKGFLYAGEPCDYETGKYWSEKKMLYNLYGPTEATIYAIYKQIEYGDVHVIGKPVGNSSAYILDACQQLSPLGAVGELYLGGVSIARGYLNRPDLTEERFIKNPFQTEIQKQKGVNGRLYKTGDLVRWLPDGNIEYIGRNDFQVKIRGYRIELGEIEERLSQHPEIRQSVVLAKENNTGMKYLAGYYVSEEELDAEKLTEYLSETLPEYMVPSAFVQLTALPLTINGKLDRRQLPEPEFSGEREYTGPENELQEKLCNIYGQILGLDLASIGIHDDFFRLGGNSIMAIKLISKIKQELEIPVNVSMVFGHKTVASLSHILDKNNVVSEPININAITVSKPEEQRLSFAQERLWFIESYEGSSSVYNVPMVFKLGENVSLEFLQKVFDLLMQRHEVLRSIILTTEDGVGYQKVTDHKLKIHFGEVETRTELDQAIDDVVNKVFHLDQELPISASVFSMEEHDYLSVVIHHIAFDGWSTEIFINEFNAIYQALIEGKDPQLPVLSIQYKDFALWQRNYLSGDILNEQTSYWKNKLEGFQTLDLPLDFKRPAQVSYTGATTYYDLPEQLALGLQQLSRDLGVSLYSVMLSGYYLMLSAYSGQEDIIVGSPVANRHHADLENIIGFFVNTFALREIIDPDQQVKDFIVQVSESIINAQSHQDLPFEKLVEEMGVEQDNSRNPIFQVMFGIQNFEEKVSHKNNNEILLPFDGDVDYKSAKFDLTMMIDVHGDSIRGIFNYAVALFKDETIVRMKETYMLILNQLIETGRTVSKNNTIKNLQLLNDENYQKITKDWNHTEYDYPEGYTIHRLFEEQASKTPDATALVYQNIKLSYQELNEKANRLANHLIEAYDVQPDDLIPICLERSENMLVAILGVLKAGAAYVPMDPQYPADRIRHILHDTKAKVILTEEASKDKIEGESVKMISLNDLVFKAILETASSHNPVTKVSPENLLYVIYTSGTTGMPKGVMIEHQNVVNVVSQIRDAYGFSEGEKITAYTSYVFDVSVSEFFNALLYGNELHILDETLKKDADSISRYLLDHDIAYAYLPPVMLSVLPKIEYPSLKGMLYAGEPCDSETGKYWSEYTNLYNLYGPTEATVYATYKQVEHGDVHLIGRPVGNISAYILDANYRPVPVGAIGELYLGGNGIARGYLNRPDLTSERFISNPFQTAIQKIRGKNGRIYKTGDLVRLHPDGNMEYIGRNDFQVKIRGYRIELGEIETRLQEYPGIKQAVVLAKENKAGMKFLVGYYVPDEAIAEDNISEFLSETLPEYMIPAVYVQLDALPLTINGKLDRRALPEPEFTGIKKYAAPQTELQEKLCRIYGEILGLDAEEISIHDDFFRLGGNSIMAIKLISKIKNYLDIRIQVNSVFNHKTVASLASFLETEFQEENIHIEPVMVSSPEDQRLSFAQERLWFIEAYEGGSSAYNIPMVLTLSRDVQLEELQRSLETVIMRHQVLRSVIKTTAEGIGYQVVTGSFPEFKTVNVNTREELEAAINAVANKVFRLEEELPLDITLFRLENQHYLSIVVHHIAFDGWSVDIVLKEIQVVYEALMKKASHQLPDLAVQYRDFALWQRNYLKGEVLNRQINYWKGILEDFESLNLPLDFKRPAQISYEGAAIYFDLSPEAGSGLRKISRELGVSLYSVMLGGYYLMLSAYSGQKDIIVGSPVSNRHHAGLEDIVGFFVNTLALRGNVNSEQSFKSFILQVSQSVADAQSHQDLPFEKLVEELGVEQDMSRHPVFQVMFGVQSFGRETQKEALFSLFEGEIDYQAAKFDLTTMIDDGEEQIKGMFNYAVSLFSKDTILRMKETYVLLLEQIAAIGTENAANIKINDFQLLKATEYKKVIENWNDTVTGYPTGKTIHKLFEDQVIKTPDHIALVYQDIQLSYRELNEKSNRLANYLIGKYNIQPDEIIPLCLERSENMLIAILGVLKSGGAYVPIDPSYPSDRISHILKDTHAKVVIAQEITAERLKDQNVECISLDEVQRKAQLEIADSNNPVAQTRPENLAYVIYTSGTTGLPKGVMVEHRGVSNLATQFAKDLELNTKLSTLKKCLWYANYVFDAHIAELFPVITHGHSIYLLDKEKQTDIAALQHYISESDIQIATIPPVLLTKDYILPVEKLMVAGDVTNPQLMALYQAEGVDIINAYGPTEGTVCATLHYYKEDNNPINIGGPIGNMTSYVLDDTLRPIPVGAIGELYIGGAGITRGYLNRPELTEERFIINPFQSSEEKTKGLNGRLYKTGDLVRWLSNGELEYLGRNDFQVKIRGYRIELGEIENTLVRYPGIRQTAVLAKENKAGLKYLVGYYVSDYEIDSYLISEYVSESLPEYMVPAVFVHLEALPLTINGKLDKKQLPEPEFTGSKNYIAPQTELQAKLCQIYGGVLGIDAETISIHDDFFRLGGDSIISIQLVGRIRQQLDVKVSVKEVFTSRTAAALSLLIEEKKQSEQTETVTEQGLLTGEFSLLPVQEWFFSQKEQGYLVDFNHWNQAFLVNVPELDNALLEESIQYLIERHDAFRLKFEKSNNGYIQTYGNTQVFPSIKYLDASLLNKEELSEIFTEWQSGFDIEQGPLYQIGYISGYKDGGARLYFAFHHLIIDAVSWRIITEDIKNIYQSLEKGNREKVLSHPKGSSYRQWVNAVKNYRSEDPDSRIKELLYWNTCAETTEVHNKALDRLITKKAHHKSLKLNKEVTEALIRSSHHVYQTQINDLLLSALSVSLSKLTGEEAHSVLLESHGREEVFQQLDITETVGWFTTMFPLLLKNGKGLTDTIILTKESLRSVPHNGIGYGSLVGYTERELPKISFNYLGQLDQETEEKSWFIAAEDAGSGIGKNNSDSHYISMNGAVVDGQLRFEIAGYLAEEQIELFTESFKRSIEAIVEALSRETQSYLTPSDVDYVVDFEQLTGIQKTGEIEGVYLANSLQEGFVYHALNQGEKDDAYRVQLLWDYHAVLDVESLNTAWRLTQAAYPSLRLRLDWNGEIVQVINKNGNVDWRYQDISDRAEAAQEIYIKEITAKDRFEGYDLSKGDLFRVYLFKRSKDQYTCLFSNHHAILDGWSIPVILNSIHTNYLNLTKGQEIAAIPDRAYTDTQKYLRDHKEAARGFWNAYMKSLEDQEDLSGLIKASQRHIDLGTYRHIQDHQQVKMTIDGDKYDLLKGFTKVHGLTVNAILQYLWHQQLRIYGGLSTTVVGTTVSGRSLPVDGIELSAGLYINTLPLIITHEEGKVVDQIREIQNRISDINTHSDINLAELHHDGRRIFSSLFVFENYPVPDGEDHDELGFVFRDSVEKLDYPLGVVAFERGSEVSFTLNYEGCLFEKETMDQLIEGMKTILDQVIDNQNITSGQISLLTEKKYRNLTENWNNTWVSISSQKTIHQLFEDQVSETPDHTALICKDTELSYQELNERANRLANYLTENYNIKPDDLIPLCLERSEHMLIAILAVLKAGAAYVPIDPSYPAERIQHILKDTNPLLILTQESVIEAVTQNAEGYSGVLSLDSLSFSSILARMNTNNPLTEATAENLAYVIYTSGTTGMPKGVMIEHKGAVNLIHDLHPRYGLNSSDVILQFANYVFDASIEQMLLALLNGNALVFIESQKLLLNEEEFVKTLTGYNVSYIHLTPSVLQSIDITKVKSLRILNSGGEALPTDLHNKLKEGAFKLVNSYGPTETTVTSLVNANSSVNNIGRPISNTSIYVLDAYHRPVPVGAIGELYIGGAGVARGYLNRSGLTLERFQKNPFQTEEQKEKGENGRIYKTGDLVRYLPAGELEYIGRNDFQVKIRGYRIELGEIENRLQEYPEVRQSVVLAKENKAGLKYLVGYYVSDSSIESEILTTFLSQALSEYMVPVAFIHLNSLPLTINGKLDRKSLPEPEFTAGTDYTAPETELQKQLCRIYAQVLGLDAANISIHDDFFRLGGNSIMAIKLISKVKQVLGIRVEVAAIFSHKTIASLTDVLMDETYIEEQSAITPIKVNTPEEQRLSFAQERLWFIETYEGGSSAYNIPMTAILDEKTDISVLQAAFEEVIRRHEVLRSVIRTTEDGVGYQVVTDAVPEWKVTGINKREDLDEAINRCAHKIFRLETEIPIEINIFRFENRYYLSAVIHHIAFDGWSTDIFLKEIQTIYQALLNNKNTEELPDLPVQYKDYALWQRDYLSGQRLEKQIGYWKDQLLDFRNLDLPTDFRRPSQISYEGENLYFSLDEEQSEKLKVLSKNLGISLYSVMLGGYYLMLSAYSGQDDIVVGSPIANRHHAGLEDMIGFFVNTLALRETLDPKQKLKDFLLQVSKSVTEAQSHQDLPFEKLVEELGVEQDTSRHPVFQVMFGLQNFGSDSSQNNQNKLFYPFDGEIDYQVAKFDLTTMIDDGEDRIKGMFNYAKAIFSKETVGNMIDSYEFLLKQITENDVQSEMTLSDLNLVTHVQYKKLTEEWNAAYKAYPSEITIHQLFENQVLKTPDQTALVYQDVQLSYRELNERSNRLANYLIETYNLQPDDIIPLCLDRSEHMLIAVLAVMKAGAAYVPMDPSYPVDRIKHILQDTNATIVLTEEKSAEKISGLENIGLLSLDNVSLKAQLEIAESKNPVTKVNSGNLAYVIYTSGTTGLPKGVMIEHSGVINLIESMIKAHRLEEFQEVGCYSNYVFDAFVYEAFPVLCNGNTLWLYSNDLRTSVSGLNEYIKKNNIEVSFIPPVLLREVVDNGTNLKLIFAGGESFPALDKNIEDIILVNEYGPTEGTVCATLHYYKEDNNPLNIGGPIANTTAYVLDSQHRAVPVGAVGELYIGGAGIARGYLNQPELTEERFITNPFQTLEQKARGENGRLYKTGDLVRWLSNGELEYVGRNDFQVKVRGYRIELGEIENILLHYPGIRQVAVLAKENKAGLKYLAGYYVSDSQIDSNLLSEHLSESLPEYMVPSAFVHLTALPLTINGKLDRKQLPEPEFTGSKNYVAPETGLQTKLCHIYGEVLGLDAENISINDDFFRLGGNSIMAIKLISKIKQVLDIRVEVAMIFSHKTIASLSHILADENTRGEQITITPVEVSTPEEQRLSFAQERLWFIENYEGGSSAYNIPMIFRLDEKADISILCKALDAIIMRHEVLRSAIRTTDNGIGWQSVVDDIPAIHQHEVKTMAELEEKVSSVANKIFRLEEELPVDINIFKLEESYYLSVVIHHIAFDGWSTEVFLKELIHIYNAITEGRPHELPGLKIQYKDFALWQRNYLTGERLDQQISYWKNKLNGFQNLDLAADFKRPSQISYDGENLYFSLDAEQTLRLKNFSKDLGVSLYSIVLGGYYLTLSAYSGQDDIIVGSPIANRHHVGLEDMIGFFVNTLALRENIDPAQRVKDFILQVAQSVTEAQSHQDLPFEKLVEELGVEQDTSRHPVFQVMFGLQSFGEDVSPSENETTILHPFNGNVDYQVAKFDITTMINDIGETLQGMFNYAKAVYSKETVKNMMNSYLFMLDQIAGINQQENLTLSELNLIPQDQYTQLSGLWSTESDYASDTTIQALFEAQVERTPDHIAV</sequence>
<evidence type="ECO:0000313" key="7">
    <source>
        <dbReference type="EMBL" id="REC72821.1"/>
    </source>
</evidence>
<feature type="domain" description="Carrier" evidence="6">
    <location>
        <begin position="2025"/>
        <end position="2102"/>
    </location>
</feature>
<keyword evidence="5" id="KW-0677">Repeat</keyword>
<dbReference type="NCBIfam" id="TIGR01720">
    <property type="entry name" value="NRPS-para261"/>
    <property type="match status" value="1"/>
</dbReference>
<reference evidence="7 8" key="1">
    <citation type="journal article" date="2010" name="Syst. Appl. Microbiol.">
        <title>Four new species of Chryseobacterium from the rhizosphere of coastal sand dune plants, Chryseobacterium elymi sp. nov., Chryseobacterium hagamense sp. nov., Chryseobacterium lathyri sp. nov. and Chryseobacterium rhizosphaerae sp. nov.</title>
        <authorList>
            <person name="Cho S.H."/>
            <person name="Lee K.S."/>
            <person name="Shin D.S."/>
            <person name="Han J.H."/>
            <person name="Park K.S."/>
            <person name="Lee C.H."/>
            <person name="Park K.H."/>
            <person name="Kim S.B."/>
        </authorList>
    </citation>
    <scope>NUCLEOTIDE SEQUENCE [LARGE SCALE GENOMIC DNA]</scope>
    <source>
        <strain evidence="7 8">KCTC 22547</strain>
    </source>
</reference>
<dbReference type="NCBIfam" id="NF004282">
    <property type="entry name" value="PRK05691.1"/>
    <property type="match status" value="4"/>
</dbReference>
<evidence type="ECO:0000256" key="1">
    <source>
        <dbReference type="ARBA" id="ARBA00001957"/>
    </source>
</evidence>
<keyword evidence="8" id="KW-1185">Reference proteome</keyword>
<comment type="similarity">
    <text evidence="2">Belongs to the ATP-dependent AMP-binding enzyme family.</text>
</comment>
<dbReference type="GO" id="GO:0031177">
    <property type="term" value="F:phosphopantetheine binding"/>
    <property type="evidence" value="ECO:0007669"/>
    <property type="project" value="InterPro"/>
</dbReference>
<dbReference type="InterPro" id="IPR020845">
    <property type="entry name" value="AMP-binding_CS"/>
</dbReference>
<comment type="caution">
    <text evidence="7">The sequence shown here is derived from an EMBL/GenBank/DDBJ whole genome shotgun (WGS) entry which is preliminary data.</text>
</comment>
<evidence type="ECO:0000256" key="4">
    <source>
        <dbReference type="ARBA" id="ARBA00022553"/>
    </source>
</evidence>
<dbReference type="Gene3D" id="3.30.559.30">
    <property type="entry name" value="Nonribosomal peptide synthetase, condensation domain"/>
    <property type="match status" value="7"/>
</dbReference>
<dbReference type="Pfam" id="PF00668">
    <property type="entry name" value="Condensation"/>
    <property type="match status" value="7"/>
</dbReference>
<evidence type="ECO:0000256" key="5">
    <source>
        <dbReference type="ARBA" id="ARBA00022737"/>
    </source>
</evidence>
<dbReference type="PROSITE" id="PS50075">
    <property type="entry name" value="CARRIER"/>
    <property type="match status" value="5"/>
</dbReference>
<dbReference type="NCBIfam" id="NF003417">
    <property type="entry name" value="PRK04813.1"/>
    <property type="match status" value="5"/>
</dbReference>
<feature type="non-terminal residue" evidence="7">
    <location>
        <position position="6221"/>
    </location>
</feature>
<keyword evidence="3" id="KW-0596">Phosphopantetheine</keyword>
<dbReference type="GO" id="GO:0003824">
    <property type="term" value="F:catalytic activity"/>
    <property type="evidence" value="ECO:0007669"/>
    <property type="project" value="InterPro"/>
</dbReference>
<dbReference type="SUPFAM" id="SSF47336">
    <property type="entry name" value="ACP-like"/>
    <property type="match status" value="5"/>
</dbReference>
<feature type="domain" description="Carrier" evidence="6">
    <location>
        <begin position="966"/>
        <end position="1043"/>
    </location>
</feature>
<dbReference type="InterPro" id="IPR006162">
    <property type="entry name" value="Ppantetheine_attach_site"/>
</dbReference>
<dbReference type="GO" id="GO:0043041">
    <property type="term" value="P:amino acid activation for nonribosomal peptide biosynthetic process"/>
    <property type="evidence" value="ECO:0007669"/>
    <property type="project" value="TreeGrafter"/>
</dbReference>
<feature type="domain" description="Carrier" evidence="6">
    <location>
        <begin position="3083"/>
        <end position="3160"/>
    </location>
</feature>
<dbReference type="InterPro" id="IPR020806">
    <property type="entry name" value="PKS_PP-bd"/>
</dbReference>
<gene>
    <name evidence="7" type="ORF">DRF60_19930</name>
</gene>
<dbReference type="SMART" id="SM01294">
    <property type="entry name" value="PKS_PP_betabranch"/>
    <property type="match status" value="1"/>
</dbReference>
<dbReference type="Proteomes" id="UP000257030">
    <property type="component" value="Unassembled WGS sequence"/>
</dbReference>
<dbReference type="Gene3D" id="1.10.1200.10">
    <property type="entry name" value="ACP-like"/>
    <property type="match status" value="5"/>
</dbReference>
<dbReference type="Gene3D" id="2.30.38.10">
    <property type="entry name" value="Luciferase, Domain 3"/>
    <property type="match status" value="5"/>
</dbReference>
<dbReference type="Gene3D" id="3.40.50.980">
    <property type="match status" value="10"/>
</dbReference>
<dbReference type="FunFam" id="2.30.38.10:FF:000001">
    <property type="entry name" value="Non-ribosomal peptide synthetase PvdI"/>
    <property type="match status" value="3"/>
</dbReference>
<dbReference type="SMART" id="SM00823">
    <property type="entry name" value="PKS_PP"/>
    <property type="match status" value="5"/>
</dbReference>
<dbReference type="PANTHER" id="PTHR45527:SF1">
    <property type="entry name" value="FATTY ACID SYNTHASE"/>
    <property type="match status" value="1"/>
</dbReference>
<dbReference type="FunFam" id="3.40.50.12780:FF:000012">
    <property type="entry name" value="Non-ribosomal peptide synthetase"/>
    <property type="match status" value="5"/>
</dbReference>
<dbReference type="RefSeq" id="WP_116014938.1">
    <property type="nucleotide sequence ID" value="NZ_QNUH01000032.1"/>
</dbReference>
<evidence type="ECO:0000313" key="8">
    <source>
        <dbReference type="Proteomes" id="UP000257030"/>
    </source>
</evidence>
<dbReference type="NCBIfam" id="TIGR01733">
    <property type="entry name" value="AA-adenyl-dom"/>
    <property type="match status" value="5"/>
</dbReference>
<dbReference type="CDD" id="cd19531">
    <property type="entry name" value="LCL_NRPS-like"/>
    <property type="match status" value="4"/>
</dbReference>
<dbReference type="InterPro" id="IPR025110">
    <property type="entry name" value="AMP-bd_C"/>
</dbReference>
<dbReference type="EMBL" id="QNUH01000032">
    <property type="protein sequence ID" value="REC72821.1"/>
    <property type="molecule type" value="Genomic_DNA"/>
</dbReference>
<dbReference type="PROSITE" id="PS00455">
    <property type="entry name" value="AMP_BINDING"/>
    <property type="match status" value="5"/>
</dbReference>
<dbReference type="PANTHER" id="PTHR45527">
    <property type="entry name" value="NONRIBOSOMAL PEPTIDE SYNTHETASE"/>
    <property type="match status" value="1"/>
</dbReference>
<dbReference type="InterPro" id="IPR010071">
    <property type="entry name" value="AA_adenyl_dom"/>
</dbReference>
<proteinExistence type="inferred from homology"/>
<dbReference type="Pfam" id="PF00501">
    <property type="entry name" value="AMP-binding"/>
    <property type="match status" value="5"/>
</dbReference>
<dbReference type="InterPro" id="IPR000873">
    <property type="entry name" value="AMP-dep_synth/lig_dom"/>
</dbReference>
<evidence type="ECO:0000256" key="2">
    <source>
        <dbReference type="ARBA" id="ARBA00006432"/>
    </source>
</evidence>
<dbReference type="SUPFAM" id="SSF56801">
    <property type="entry name" value="Acetyl-CoA synthetase-like"/>
    <property type="match status" value="5"/>
</dbReference>
<dbReference type="InterPro" id="IPR036736">
    <property type="entry name" value="ACP-like_sf"/>
</dbReference>
<dbReference type="InterPro" id="IPR001242">
    <property type="entry name" value="Condensation_dom"/>
</dbReference>
<keyword evidence="4" id="KW-0597">Phosphoprotein</keyword>
<dbReference type="FunFam" id="3.40.50.980:FF:000001">
    <property type="entry name" value="Non-ribosomal peptide synthetase"/>
    <property type="match status" value="5"/>
</dbReference>
<dbReference type="FunFam" id="3.30.300.30:FF:000010">
    <property type="entry name" value="Enterobactin synthetase component F"/>
    <property type="match status" value="5"/>
</dbReference>
<protein>
    <recommendedName>
        <fullName evidence="6">Carrier domain-containing protein</fullName>
    </recommendedName>
</protein>
<organism evidence="7 8">
    <name type="scientific">Chryseobacterium elymi</name>
    <dbReference type="NCBI Taxonomy" id="395936"/>
    <lineage>
        <taxon>Bacteria</taxon>
        <taxon>Pseudomonadati</taxon>
        <taxon>Bacteroidota</taxon>
        <taxon>Flavobacteriia</taxon>
        <taxon>Flavobacteriales</taxon>
        <taxon>Weeksellaceae</taxon>
        <taxon>Chryseobacterium group</taxon>
        <taxon>Chryseobacterium</taxon>
    </lineage>
</organism>
<dbReference type="Gene3D" id="3.30.300.30">
    <property type="match status" value="5"/>
</dbReference>
<comment type="cofactor">
    <cofactor evidence="1">
        <name>pantetheine 4'-phosphate</name>
        <dbReference type="ChEBI" id="CHEBI:47942"/>
    </cofactor>
</comment>
<dbReference type="FunFam" id="1.10.1200.10:FF:000005">
    <property type="entry name" value="Nonribosomal peptide synthetase 1"/>
    <property type="match status" value="3"/>
</dbReference>
<dbReference type="PROSITE" id="PS00012">
    <property type="entry name" value="PHOSPHOPANTETHEINE"/>
    <property type="match status" value="5"/>
</dbReference>
<dbReference type="Pfam" id="PF13193">
    <property type="entry name" value="AMP-binding_C"/>
    <property type="match status" value="5"/>
</dbReference>
<dbReference type="Gene3D" id="3.30.559.10">
    <property type="entry name" value="Chloramphenicol acetyltransferase-like domain"/>
    <property type="match status" value="7"/>
</dbReference>
<dbReference type="InterPro" id="IPR045851">
    <property type="entry name" value="AMP-bd_C_sf"/>
</dbReference>
<dbReference type="Pfam" id="PF00550">
    <property type="entry name" value="PP-binding"/>
    <property type="match status" value="5"/>
</dbReference>
<dbReference type="CDD" id="cd05930">
    <property type="entry name" value="A_NRPS"/>
    <property type="match status" value="5"/>
</dbReference>
<dbReference type="InterPro" id="IPR023213">
    <property type="entry name" value="CAT-like_dom_sf"/>
</dbReference>
<feature type="domain" description="Carrier" evidence="6">
    <location>
        <begin position="4593"/>
        <end position="4670"/>
    </location>
</feature>
<dbReference type="InterPro" id="IPR009081">
    <property type="entry name" value="PP-bd_ACP"/>
</dbReference>